<dbReference type="FunFam" id="3.30.2160.10:FF:000001">
    <property type="entry name" value="E3 ubiquitin-protein ligase NEDD4-like"/>
    <property type="match status" value="1"/>
</dbReference>
<protein>
    <recommendedName>
        <fullName evidence="3">HECT-type E3 ubiquitin transferase</fullName>
        <ecNumber evidence="3">2.3.2.26</ecNumber>
    </recommendedName>
</protein>
<evidence type="ECO:0000256" key="1">
    <source>
        <dbReference type="ARBA" id="ARBA00000885"/>
    </source>
</evidence>
<dbReference type="Gene3D" id="3.30.2160.10">
    <property type="entry name" value="Hect, E3 ligase catalytic domain"/>
    <property type="match status" value="1"/>
</dbReference>
<dbReference type="EnsemblMetazoa" id="GBRI044825-RA">
    <property type="protein sequence ID" value="GBRI044825-PA"/>
    <property type="gene ID" value="GBRI044825"/>
</dbReference>
<dbReference type="FunFam" id="3.30.2410.10:FF:000001">
    <property type="entry name" value="E3 ubiquitin-protein ligase NEDD4-like"/>
    <property type="match status" value="1"/>
</dbReference>
<evidence type="ECO:0000256" key="6">
    <source>
        <dbReference type="ARBA" id="ARBA00022786"/>
    </source>
</evidence>
<dbReference type="Gene3D" id="3.90.1750.10">
    <property type="entry name" value="Hect, E3 ligase catalytic domains"/>
    <property type="match status" value="1"/>
</dbReference>
<dbReference type="PROSITE" id="PS50237">
    <property type="entry name" value="HECT"/>
    <property type="match status" value="1"/>
</dbReference>
<dbReference type="InterPro" id="IPR035983">
    <property type="entry name" value="Hect_E3_ubiquitin_ligase"/>
</dbReference>
<keyword evidence="5" id="KW-0677">Repeat</keyword>
<dbReference type="PANTHER" id="PTHR11254">
    <property type="entry name" value="HECT DOMAIN UBIQUITIN-PROTEIN LIGASE"/>
    <property type="match status" value="1"/>
</dbReference>
<dbReference type="GO" id="GO:0061630">
    <property type="term" value="F:ubiquitin protein ligase activity"/>
    <property type="evidence" value="ECO:0007669"/>
    <property type="project" value="UniProtKB-EC"/>
</dbReference>
<feature type="active site" description="Glycyl thioester intermediate" evidence="7">
    <location>
        <position position="380"/>
    </location>
</feature>
<evidence type="ECO:0000256" key="7">
    <source>
        <dbReference type="PROSITE-ProRule" id="PRU00104"/>
    </source>
</evidence>
<evidence type="ECO:0000256" key="5">
    <source>
        <dbReference type="ARBA" id="ARBA00022737"/>
    </source>
</evidence>
<dbReference type="InterPro" id="IPR050409">
    <property type="entry name" value="E3_ubiq-protein_ligase"/>
</dbReference>
<dbReference type="PANTHER" id="PTHR11254:SF320">
    <property type="entry name" value="HECT-TYPE E3 UBIQUITIN TRANSFERASE"/>
    <property type="match status" value="1"/>
</dbReference>
<dbReference type="GO" id="GO:0006511">
    <property type="term" value="P:ubiquitin-dependent protein catabolic process"/>
    <property type="evidence" value="ECO:0007669"/>
    <property type="project" value="TreeGrafter"/>
</dbReference>
<dbReference type="EC" id="2.3.2.26" evidence="3"/>
<dbReference type="Pfam" id="PF00632">
    <property type="entry name" value="HECT"/>
    <property type="match status" value="1"/>
</dbReference>
<dbReference type="STRING" id="37001.A0A1A9X5D6"/>
<name>A0A1A9X5D6_9MUSC</name>
<evidence type="ECO:0000256" key="3">
    <source>
        <dbReference type="ARBA" id="ARBA00012485"/>
    </source>
</evidence>
<keyword evidence="10" id="KW-1185">Reference proteome</keyword>
<evidence type="ECO:0000256" key="4">
    <source>
        <dbReference type="ARBA" id="ARBA00022679"/>
    </source>
</evidence>
<comment type="catalytic activity">
    <reaction evidence="1">
        <text>S-ubiquitinyl-[E2 ubiquitin-conjugating enzyme]-L-cysteine + [acceptor protein]-L-lysine = [E2 ubiquitin-conjugating enzyme]-L-cysteine + N(6)-ubiquitinyl-[acceptor protein]-L-lysine.</text>
        <dbReference type="EC" id="2.3.2.26"/>
    </reaction>
</comment>
<keyword evidence="6 7" id="KW-0833">Ubl conjugation pathway</keyword>
<dbReference type="GO" id="GO:0048260">
    <property type="term" value="P:positive regulation of receptor-mediated endocytosis"/>
    <property type="evidence" value="ECO:0007669"/>
    <property type="project" value="UniProtKB-ARBA"/>
</dbReference>
<comment type="pathway">
    <text evidence="2">Protein modification; protein ubiquitination.</text>
</comment>
<dbReference type="GO" id="GO:0045879">
    <property type="term" value="P:negative regulation of smoothened signaling pathway"/>
    <property type="evidence" value="ECO:0007669"/>
    <property type="project" value="UniProtKB-ARBA"/>
</dbReference>
<evidence type="ECO:0000313" key="10">
    <source>
        <dbReference type="Proteomes" id="UP000091820"/>
    </source>
</evidence>
<feature type="domain" description="HECT" evidence="8">
    <location>
        <begin position="75"/>
        <end position="412"/>
    </location>
</feature>
<sequence length="412" mass="47610">MNPASTSKPGSQVLSSFNSRNLRRSVSPNRHRFIIRRFYSNLTRRGYAQGPAYLRVSIRRSHVLDDSFRRIMAASKKKLRRSHLIVNFVSEQGMDFGGLTREFFSSISRKLFDPCFGLFEYSADDTHKIQMSPLSASVTNFEGWFQFVGRIFGLALINRCQLEAPLVGHFYKILLRLPMTLSDLESFDDEFFQSLEWIRDNDLSAFPDLDLTFCVTENVLGDIVERDLKADGRNIAVNEMNKLEFLSLMIKWRLGRGVQQQTECLLRGFYQVIDSRLMKSFTALTLQLVIAGTPEIDINNWRCFTEYRGGYDNNHQVIVWFWETVTKFTNEQRSRLLKFVTGTSSLPYEGFVALRNASRPTRFCIVKWNEPNALPCASTCTNRLLLPPYSTAEELYEKLLFAVEETDTFGRI</sequence>
<dbReference type="CDD" id="cd00078">
    <property type="entry name" value="HECTc"/>
    <property type="match status" value="1"/>
</dbReference>
<dbReference type="GO" id="GO:0016567">
    <property type="term" value="P:protein ubiquitination"/>
    <property type="evidence" value="ECO:0007669"/>
    <property type="project" value="TreeGrafter"/>
</dbReference>
<dbReference type="Proteomes" id="UP000091820">
    <property type="component" value="Unassembled WGS sequence"/>
</dbReference>
<dbReference type="GO" id="GO:0005737">
    <property type="term" value="C:cytoplasm"/>
    <property type="evidence" value="ECO:0007669"/>
    <property type="project" value="TreeGrafter"/>
</dbReference>
<keyword evidence="4" id="KW-0808">Transferase</keyword>
<organism evidence="9 10">
    <name type="scientific">Glossina brevipalpis</name>
    <dbReference type="NCBI Taxonomy" id="37001"/>
    <lineage>
        <taxon>Eukaryota</taxon>
        <taxon>Metazoa</taxon>
        <taxon>Ecdysozoa</taxon>
        <taxon>Arthropoda</taxon>
        <taxon>Hexapoda</taxon>
        <taxon>Insecta</taxon>
        <taxon>Pterygota</taxon>
        <taxon>Neoptera</taxon>
        <taxon>Endopterygota</taxon>
        <taxon>Diptera</taxon>
        <taxon>Brachycera</taxon>
        <taxon>Muscomorpha</taxon>
        <taxon>Hippoboscoidea</taxon>
        <taxon>Glossinidae</taxon>
        <taxon>Glossina</taxon>
    </lineage>
</organism>
<dbReference type="InterPro" id="IPR000569">
    <property type="entry name" value="HECT_dom"/>
</dbReference>
<reference evidence="10" key="1">
    <citation type="submission" date="2014-03" db="EMBL/GenBank/DDBJ databases">
        <authorList>
            <person name="Aksoy S."/>
            <person name="Warren W."/>
            <person name="Wilson R.K."/>
        </authorList>
    </citation>
    <scope>NUCLEOTIDE SEQUENCE [LARGE SCALE GENOMIC DNA]</scope>
    <source>
        <strain evidence="10">IAEA</strain>
    </source>
</reference>
<dbReference type="GO" id="GO:0048814">
    <property type="term" value="P:regulation of dendrite morphogenesis"/>
    <property type="evidence" value="ECO:0007669"/>
    <property type="project" value="TreeGrafter"/>
</dbReference>
<dbReference type="SUPFAM" id="SSF56204">
    <property type="entry name" value="Hect, E3 ligase catalytic domain"/>
    <property type="match status" value="1"/>
</dbReference>
<accession>A0A1A9X5D6</accession>
<reference evidence="9" key="2">
    <citation type="submission" date="2020-05" db="UniProtKB">
        <authorList>
            <consortium name="EnsemblMetazoa"/>
        </authorList>
    </citation>
    <scope>IDENTIFICATION</scope>
    <source>
        <strain evidence="9">IAEA</strain>
    </source>
</reference>
<evidence type="ECO:0000313" key="9">
    <source>
        <dbReference type="EnsemblMetazoa" id="GBRI044825-PA"/>
    </source>
</evidence>
<dbReference type="VEuPathDB" id="VectorBase:GBRI044825"/>
<dbReference type="AlphaFoldDB" id="A0A1A9X5D6"/>
<dbReference type="Gene3D" id="3.30.2410.10">
    <property type="entry name" value="Hect, E3 ligase catalytic domain"/>
    <property type="match status" value="1"/>
</dbReference>
<evidence type="ECO:0000256" key="2">
    <source>
        <dbReference type="ARBA" id="ARBA00004906"/>
    </source>
</evidence>
<evidence type="ECO:0000259" key="8">
    <source>
        <dbReference type="PROSITE" id="PS50237"/>
    </source>
</evidence>
<proteinExistence type="predicted"/>
<dbReference type="SMART" id="SM00119">
    <property type="entry name" value="HECTc"/>
    <property type="match status" value="1"/>
</dbReference>